<dbReference type="AlphaFoldDB" id="A0A1E5QA23"/>
<evidence type="ECO:0008006" key="5">
    <source>
        <dbReference type="Google" id="ProtNLM"/>
    </source>
</evidence>
<feature type="region of interest" description="Disordered" evidence="1">
    <location>
        <begin position="139"/>
        <end position="159"/>
    </location>
</feature>
<keyword evidence="2" id="KW-0732">Signal</keyword>
<feature type="signal peptide" evidence="2">
    <location>
        <begin position="1"/>
        <end position="32"/>
    </location>
</feature>
<gene>
    <name evidence="3" type="ORF">BEN30_06080</name>
</gene>
<evidence type="ECO:0000313" key="3">
    <source>
        <dbReference type="EMBL" id="OEJ68494.1"/>
    </source>
</evidence>
<dbReference type="STRING" id="28181.BEN30_06080"/>
<dbReference type="RefSeq" id="WP_069957157.1">
    <property type="nucleotide sequence ID" value="NZ_MCGG01000013.1"/>
</dbReference>
<evidence type="ECO:0000256" key="1">
    <source>
        <dbReference type="SAM" id="MobiDB-lite"/>
    </source>
</evidence>
<evidence type="ECO:0000313" key="4">
    <source>
        <dbReference type="Proteomes" id="UP000095347"/>
    </source>
</evidence>
<dbReference type="EMBL" id="MCGG01000013">
    <property type="protein sequence ID" value="OEJ68494.1"/>
    <property type="molecule type" value="Genomic_DNA"/>
</dbReference>
<accession>A0A1E5QA23</accession>
<feature type="chain" id="PRO_5009184158" description="DUF3108 domain-containing protein" evidence="2">
    <location>
        <begin position="33"/>
        <end position="300"/>
    </location>
</feature>
<dbReference type="OrthoDB" id="7630100at2"/>
<organism evidence="3 4">
    <name type="scientific">Magnetovibrio blakemorei</name>
    <dbReference type="NCBI Taxonomy" id="28181"/>
    <lineage>
        <taxon>Bacteria</taxon>
        <taxon>Pseudomonadati</taxon>
        <taxon>Pseudomonadota</taxon>
        <taxon>Alphaproteobacteria</taxon>
        <taxon>Rhodospirillales</taxon>
        <taxon>Magnetovibrionaceae</taxon>
        <taxon>Magnetovibrio</taxon>
    </lineage>
</organism>
<feature type="compositionally biased region" description="Basic and acidic residues" evidence="1">
    <location>
        <begin position="150"/>
        <end position="159"/>
    </location>
</feature>
<protein>
    <recommendedName>
        <fullName evidence="5">DUF3108 domain-containing protein</fullName>
    </recommendedName>
</protein>
<dbReference type="Proteomes" id="UP000095347">
    <property type="component" value="Unassembled WGS sequence"/>
</dbReference>
<proteinExistence type="predicted"/>
<keyword evidence="4" id="KW-1185">Reference proteome</keyword>
<evidence type="ECO:0000256" key="2">
    <source>
        <dbReference type="SAM" id="SignalP"/>
    </source>
</evidence>
<comment type="caution">
    <text evidence="3">The sequence shown here is derived from an EMBL/GenBank/DDBJ whole genome shotgun (WGS) entry which is preliminary data.</text>
</comment>
<sequence>MKPAFTRFFILALAFIVSLLSWPLSIVSTAHADGDTRQELYLRYEANWGGVHVADFALSFLSTPKTFENRFHLETRGVTRYFTNMSVTAISRGRIVSQPFQNKDELGKTYLAGHYHTEYTNTKHFRWVDITFPEAPAPAQATTGTSPIAGREENWNPAEKGPEVLDKVEAEHLINVNDPITLIPQMMDIVRSHLSGGPKSGIARGFDGRRRFDMRITYFGPATRTINKIRQETYRVRIDPQPVAGFKERHKILWNNAAYDFYLSRDGKFMPLQIVPVDHGPVLTLVGECPTECEIKAEED</sequence>
<name>A0A1E5QA23_9PROT</name>
<reference evidence="4" key="1">
    <citation type="submission" date="2016-07" db="EMBL/GenBank/DDBJ databases">
        <authorList>
            <person name="Florea S."/>
            <person name="Webb J.S."/>
            <person name="Jaromczyk J."/>
            <person name="Schardl C.L."/>
        </authorList>
    </citation>
    <scope>NUCLEOTIDE SEQUENCE [LARGE SCALE GENOMIC DNA]</scope>
    <source>
        <strain evidence="4">MV-1</strain>
    </source>
</reference>